<evidence type="ECO:0000256" key="4">
    <source>
        <dbReference type="ARBA" id="ARBA00023235"/>
    </source>
</evidence>
<dbReference type="Gene3D" id="3.30.70.3190">
    <property type="match status" value="1"/>
</dbReference>
<name>A0A4S2KJY9_9HYME</name>
<dbReference type="GO" id="GO:0031119">
    <property type="term" value="P:tRNA pseudouridine synthesis"/>
    <property type="evidence" value="ECO:0007669"/>
    <property type="project" value="TreeGrafter"/>
</dbReference>
<dbReference type="Gene3D" id="1.10.10.2050">
    <property type="match status" value="1"/>
</dbReference>
<evidence type="ECO:0000259" key="5">
    <source>
        <dbReference type="Pfam" id="PF21237"/>
    </source>
</evidence>
<comment type="caution">
    <text evidence="7">The sequence shown here is derived from an EMBL/GenBank/DDBJ whole genome shotgun (WGS) entry which is preliminary data.</text>
</comment>
<dbReference type="Pfam" id="PF21237">
    <property type="entry name" value="Pus10_N_euk"/>
    <property type="match status" value="1"/>
</dbReference>
<dbReference type="AlphaFoldDB" id="A0A4S2KJY9"/>
<keyword evidence="3" id="KW-0819">tRNA processing</keyword>
<dbReference type="InterPro" id="IPR048741">
    <property type="entry name" value="Pus10-like_C"/>
</dbReference>
<dbReference type="InterPro" id="IPR020103">
    <property type="entry name" value="PsdUridine_synth_cat_dom_sf"/>
</dbReference>
<dbReference type="PANTHER" id="PTHR21568">
    <property type="entry name" value="TRNA PSEUDOURIDINE SYNTHASE PUS10"/>
    <property type="match status" value="1"/>
</dbReference>
<dbReference type="EC" id="5.4.99.25" evidence="2"/>
<dbReference type="SUPFAM" id="SSF55120">
    <property type="entry name" value="Pseudouridine synthase"/>
    <property type="match status" value="1"/>
</dbReference>
<dbReference type="InterPro" id="IPR039894">
    <property type="entry name" value="Pus10-like"/>
</dbReference>
<dbReference type="FunFam" id="3.30.70.2510:FF:000001">
    <property type="entry name" value="tRNA pseudouridine synthase Pus10"/>
    <property type="match status" value="1"/>
</dbReference>
<dbReference type="PANTHER" id="PTHR21568:SF0">
    <property type="entry name" value="TRNA PSEUDOURIDINE SYNTHASE PUS10"/>
    <property type="match status" value="1"/>
</dbReference>
<organism evidence="7 8">
    <name type="scientific">Temnothorax longispinosus</name>
    <dbReference type="NCBI Taxonomy" id="300112"/>
    <lineage>
        <taxon>Eukaryota</taxon>
        <taxon>Metazoa</taxon>
        <taxon>Ecdysozoa</taxon>
        <taxon>Arthropoda</taxon>
        <taxon>Hexapoda</taxon>
        <taxon>Insecta</taxon>
        <taxon>Pterygota</taxon>
        <taxon>Neoptera</taxon>
        <taxon>Endopterygota</taxon>
        <taxon>Hymenoptera</taxon>
        <taxon>Apocrita</taxon>
        <taxon>Aculeata</taxon>
        <taxon>Formicoidea</taxon>
        <taxon>Formicidae</taxon>
        <taxon>Myrmicinae</taxon>
        <taxon>Temnothorax</taxon>
    </lineage>
</organism>
<proteinExistence type="inferred from homology"/>
<dbReference type="EMBL" id="QBLH01002117">
    <property type="protein sequence ID" value="TGZ49486.1"/>
    <property type="molecule type" value="Genomic_DNA"/>
</dbReference>
<evidence type="ECO:0000313" key="7">
    <source>
        <dbReference type="EMBL" id="TGZ49486.1"/>
    </source>
</evidence>
<gene>
    <name evidence="7" type="ORF">DBV15_09957</name>
</gene>
<evidence type="ECO:0000313" key="8">
    <source>
        <dbReference type="Proteomes" id="UP000310200"/>
    </source>
</evidence>
<dbReference type="Pfam" id="PF21238">
    <property type="entry name" value="Pus10_C"/>
    <property type="match status" value="1"/>
</dbReference>
<protein>
    <recommendedName>
        <fullName evidence="2">tRNA pseudouridine(55) synthase</fullName>
        <ecNumber evidence="2">5.4.99.25</ecNumber>
    </recommendedName>
</protein>
<keyword evidence="4" id="KW-0413">Isomerase</keyword>
<dbReference type="Gene3D" id="3.40.1000.30">
    <property type="match status" value="1"/>
</dbReference>
<evidence type="ECO:0000259" key="6">
    <source>
        <dbReference type="Pfam" id="PF21238"/>
    </source>
</evidence>
<dbReference type="Proteomes" id="UP000310200">
    <property type="component" value="Unassembled WGS sequence"/>
</dbReference>
<evidence type="ECO:0000256" key="3">
    <source>
        <dbReference type="ARBA" id="ARBA00022694"/>
    </source>
</evidence>
<feature type="domain" description="Pus10-like C-terminal" evidence="6">
    <location>
        <begin position="450"/>
        <end position="668"/>
    </location>
</feature>
<dbReference type="STRING" id="300112.A0A4S2KJY9"/>
<feature type="domain" description="Pus10 N-terminal eukaryotes" evidence="5">
    <location>
        <begin position="264"/>
        <end position="444"/>
    </location>
</feature>
<dbReference type="GO" id="GO:0003723">
    <property type="term" value="F:RNA binding"/>
    <property type="evidence" value="ECO:0007669"/>
    <property type="project" value="InterPro"/>
</dbReference>
<dbReference type="InterPro" id="IPR048742">
    <property type="entry name" value="Pus10_N_euk"/>
</dbReference>
<reference evidence="7 8" key="1">
    <citation type="journal article" date="2019" name="Philos. Trans. R. Soc. Lond., B, Biol. Sci.">
        <title>Ant behaviour and brain gene expression of defending hosts depend on the ecological success of the intruding social parasite.</title>
        <authorList>
            <person name="Kaur R."/>
            <person name="Stoldt M."/>
            <person name="Jongepier E."/>
            <person name="Feldmeyer B."/>
            <person name="Menzel F."/>
            <person name="Bornberg-Bauer E."/>
            <person name="Foitzik S."/>
        </authorList>
    </citation>
    <scope>NUCLEOTIDE SEQUENCE [LARGE SCALE GENOMIC DNA]</scope>
    <source>
        <tissue evidence="7">Whole body</tissue>
    </source>
</reference>
<evidence type="ECO:0000256" key="1">
    <source>
        <dbReference type="ARBA" id="ARBA00009652"/>
    </source>
</evidence>
<evidence type="ECO:0000256" key="2">
    <source>
        <dbReference type="ARBA" id="ARBA00012787"/>
    </source>
</evidence>
<sequence>MVDISEPILAEDSTFTAIALSLSAVLEQLDESAKHHDYLVALLLVLLAECGFGILERNTRLVYIPTNWKSQETGVYEIRFTLRNVDCIRSKLVVIPFGDKLILNIVSNVEKRRVYSMVVQTLKHVNPFTKNLCLRYMNLKEISRRFKDTVAIPLRGDILLATNSMGPNLRSLPLELRSGIALLIVNHDIEEFIKFRFKMNAVTTEEEKKIIHFLKSQGCCLRCCFRFVGYRTSECYCKPFEFAARPSYADIRDDTSVCVEEAPCITCLGVLQDKAQENIVSKIAEKVKEKDYDCTTFTCALTVPVSVKLREHVLYAYMSKEIDIHESVLSTLRTRLQSVKDIWKLFMIPQLEQAMGKRADLSTPSPFLIEIFLTYADDEVIFKKLMKPKRGSDSQKKRKWNDNKFSRKNVDTLLTEMTDEQLVRHFTISEIVPKTFVCVDDILCSHSSVFIGGRYNKLSRKLSQTPWFINGEKKVETSVQDLLGNPIAEIVKAESIKFLSSGREDVDVRNIYNGRPFAVELLNPRMTNITSELLTRLTDSINQSTKQVQITSSLKVLSRFDLKKLKEGENVKTKFYRALCICRGASGDLPQLEHLNKLKNVRIIQRTPLKELHTATESTDAFFVLDVKTQAGTYVKEFVHGDFGRTKPSLGDFLNAEVDIVALDVTGINLKWP</sequence>
<comment type="similarity">
    <text evidence="1">Belongs to the pseudouridine synthase Pus10 family.</text>
</comment>
<dbReference type="Gene3D" id="3.30.70.2510">
    <property type="match status" value="1"/>
</dbReference>
<keyword evidence="8" id="KW-1185">Reference proteome</keyword>
<accession>A0A4S2KJY9</accession>
<dbReference type="GO" id="GO:0160148">
    <property type="term" value="F:tRNA pseudouridine(55) synthase activity"/>
    <property type="evidence" value="ECO:0007669"/>
    <property type="project" value="UniProtKB-EC"/>
</dbReference>